<evidence type="ECO:0000313" key="2">
    <source>
        <dbReference type="EMBL" id="KAK3203017.1"/>
    </source>
</evidence>
<protein>
    <submittedName>
        <fullName evidence="2">Uncharacterized protein</fullName>
    </submittedName>
</protein>
<proteinExistence type="predicted"/>
<dbReference type="AlphaFoldDB" id="A0AAN6RDY5"/>
<sequence>MLALKHLLLAAAGVRAQGTLPQSSLSFQLWAYAPGLGGLPLFYADGLAYAGDPNLSNSTQAAIVTFTPDNEKIWSGTPNKTGLDSSKSPTWSNATFYIPATGASSSRVGFANSSSGTGIETSGFMMYGSNAMFISHDGTLESLWTGLKNDDGVYSLHWNDTSQGQVPLALRKIAPSAPPQHPGQSEVE</sequence>
<comment type="caution">
    <text evidence="2">The sequence shown here is derived from an EMBL/GenBank/DDBJ whole genome shotgun (WGS) entry which is preliminary data.</text>
</comment>
<keyword evidence="3" id="KW-1185">Reference proteome</keyword>
<evidence type="ECO:0000256" key="1">
    <source>
        <dbReference type="SAM" id="SignalP"/>
    </source>
</evidence>
<evidence type="ECO:0000313" key="3">
    <source>
        <dbReference type="Proteomes" id="UP001280581"/>
    </source>
</evidence>
<gene>
    <name evidence="2" type="ORF">GRF29_154g1545073</name>
</gene>
<dbReference type="EMBL" id="WVTA01000013">
    <property type="protein sequence ID" value="KAK3203017.1"/>
    <property type="molecule type" value="Genomic_DNA"/>
</dbReference>
<organism evidence="2 3">
    <name type="scientific">Pseudopithomyces chartarum</name>
    <dbReference type="NCBI Taxonomy" id="1892770"/>
    <lineage>
        <taxon>Eukaryota</taxon>
        <taxon>Fungi</taxon>
        <taxon>Dikarya</taxon>
        <taxon>Ascomycota</taxon>
        <taxon>Pezizomycotina</taxon>
        <taxon>Dothideomycetes</taxon>
        <taxon>Pleosporomycetidae</taxon>
        <taxon>Pleosporales</taxon>
        <taxon>Massarineae</taxon>
        <taxon>Didymosphaeriaceae</taxon>
        <taxon>Pseudopithomyces</taxon>
    </lineage>
</organism>
<keyword evidence="1" id="KW-0732">Signal</keyword>
<name>A0AAN6RDY5_9PLEO</name>
<dbReference type="Proteomes" id="UP001280581">
    <property type="component" value="Unassembled WGS sequence"/>
</dbReference>
<accession>A0AAN6RDY5</accession>
<feature type="chain" id="PRO_5042823981" evidence="1">
    <location>
        <begin position="17"/>
        <end position="188"/>
    </location>
</feature>
<reference evidence="2 3" key="1">
    <citation type="submission" date="2021-02" db="EMBL/GenBank/DDBJ databases">
        <title>Genome assembly of Pseudopithomyces chartarum.</title>
        <authorList>
            <person name="Jauregui R."/>
            <person name="Singh J."/>
            <person name="Voisey C."/>
        </authorList>
    </citation>
    <scope>NUCLEOTIDE SEQUENCE [LARGE SCALE GENOMIC DNA]</scope>
    <source>
        <strain evidence="2 3">AGR01</strain>
    </source>
</reference>
<feature type="signal peptide" evidence="1">
    <location>
        <begin position="1"/>
        <end position="16"/>
    </location>
</feature>